<evidence type="ECO:0000313" key="8">
    <source>
        <dbReference type="Proteomes" id="UP001151532"/>
    </source>
</evidence>
<dbReference type="InterPro" id="IPR027417">
    <property type="entry name" value="P-loop_NTPase"/>
</dbReference>
<evidence type="ECO:0000259" key="6">
    <source>
        <dbReference type="PROSITE" id="PS00486"/>
    </source>
</evidence>
<keyword evidence="4" id="KW-0227">DNA damage</keyword>
<dbReference type="SMART" id="SM00533">
    <property type="entry name" value="MUTSd"/>
    <property type="match status" value="1"/>
</dbReference>
<keyword evidence="2" id="KW-0067">ATP-binding</keyword>
<evidence type="ECO:0000256" key="5">
    <source>
        <dbReference type="SAM" id="MobiDB-lite"/>
    </source>
</evidence>
<evidence type="ECO:0000256" key="3">
    <source>
        <dbReference type="ARBA" id="ARBA00023125"/>
    </source>
</evidence>
<reference evidence="7" key="2">
    <citation type="journal article" date="2023" name="Int. J. Mol. Sci.">
        <title>De Novo Assembly and Annotation of 11 Diverse Shrub Willow (Salix) Genomes Reveals Novel Gene Organization in Sex-Linked Regions.</title>
        <authorList>
            <person name="Hyden B."/>
            <person name="Feng K."/>
            <person name="Yates T.B."/>
            <person name="Jawdy S."/>
            <person name="Cereghino C."/>
            <person name="Smart L.B."/>
            <person name="Muchero W."/>
        </authorList>
    </citation>
    <scope>NUCLEOTIDE SEQUENCE</scope>
    <source>
        <tissue evidence="7">Shoot tip</tissue>
    </source>
</reference>
<dbReference type="SUPFAM" id="SSF52540">
    <property type="entry name" value="P-loop containing nucleoside triphosphate hydrolases"/>
    <property type="match status" value="1"/>
</dbReference>
<dbReference type="InterPro" id="IPR045076">
    <property type="entry name" value="MutS"/>
</dbReference>
<dbReference type="OrthoDB" id="10252754at2759"/>
<dbReference type="PANTHER" id="PTHR11361">
    <property type="entry name" value="DNA MISMATCH REPAIR PROTEIN MUTS FAMILY MEMBER"/>
    <property type="match status" value="1"/>
</dbReference>
<gene>
    <name evidence="7" type="ORF">OIU79_026111</name>
</gene>
<protein>
    <submittedName>
        <fullName evidence="7">DNA MISMATCH REPAIR PROTEIN MSH3</fullName>
    </submittedName>
</protein>
<dbReference type="InterPro" id="IPR007696">
    <property type="entry name" value="DNA_mismatch_repair_MutS_core"/>
</dbReference>
<dbReference type="SUPFAM" id="SSF48334">
    <property type="entry name" value="DNA repair protein MutS, domain III"/>
    <property type="match status" value="1"/>
</dbReference>
<dbReference type="PANTHER" id="PTHR11361:SF122">
    <property type="entry name" value="DNA MISMATCH REPAIR PROTEIN MSH3"/>
    <property type="match status" value="1"/>
</dbReference>
<evidence type="ECO:0000256" key="4">
    <source>
        <dbReference type="ARBA" id="ARBA00023204"/>
    </source>
</evidence>
<comment type="caution">
    <text evidence="7">The sequence shown here is derived from an EMBL/GenBank/DDBJ whole genome shotgun (WGS) entry which is preliminary data.</text>
</comment>
<feature type="region of interest" description="Disordered" evidence="5">
    <location>
        <begin position="1"/>
        <end position="25"/>
    </location>
</feature>
<name>A0A9Q1A063_SALPP</name>
<evidence type="ECO:0000256" key="1">
    <source>
        <dbReference type="ARBA" id="ARBA00022741"/>
    </source>
</evidence>
<dbReference type="Pfam" id="PF00488">
    <property type="entry name" value="MutS_V"/>
    <property type="match status" value="1"/>
</dbReference>
<dbReference type="Gene3D" id="3.30.420.110">
    <property type="entry name" value="MutS, connector domain"/>
    <property type="match status" value="1"/>
</dbReference>
<dbReference type="EMBL" id="JAPFFK010000007">
    <property type="protein sequence ID" value="KAJ6753194.1"/>
    <property type="molecule type" value="Genomic_DNA"/>
</dbReference>
<dbReference type="GO" id="GO:0006312">
    <property type="term" value="P:mitotic recombination"/>
    <property type="evidence" value="ECO:0007669"/>
    <property type="project" value="TreeGrafter"/>
</dbReference>
<dbReference type="Pfam" id="PF05192">
    <property type="entry name" value="MutS_III"/>
    <property type="match status" value="1"/>
</dbReference>
<keyword evidence="3" id="KW-0238">DNA-binding</keyword>
<evidence type="ECO:0000256" key="2">
    <source>
        <dbReference type="ARBA" id="ARBA00022840"/>
    </source>
</evidence>
<dbReference type="InterPro" id="IPR036678">
    <property type="entry name" value="MutS_con_dom_sf"/>
</dbReference>
<dbReference type="InterPro" id="IPR036187">
    <property type="entry name" value="DNA_mismatch_repair_MutS_sf"/>
</dbReference>
<keyword evidence="1" id="KW-0547">Nucleotide-binding</keyword>
<dbReference type="Gene3D" id="1.10.1420.10">
    <property type="match status" value="2"/>
</dbReference>
<dbReference type="GO" id="GO:0005524">
    <property type="term" value="F:ATP binding"/>
    <property type="evidence" value="ECO:0007669"/>
    <property type="project" value="UniProtKB-KW"/>
</dbReference>
<feature type="compositionally biased region" description="Basic and acidic residues" evidence="5">
    <location>
        <begin position="9"/>
        <end position="25"/>
    </location>
</feature>
<dbReference type="InterPro" id="IPR000432">
    <property type="entry name" value="DNA_mismatch_repair_MutS_C"/>
</dbReference>
<dbReference type="GO" id="GO:0030983">
    <property type="term" value="F:mismatched DNA binding"/>
    <property type="evidence" value="ECO:0007669"/>
    <property type="project" value="InterPro"/>
</dbReference>
<dbReference type="GO" id="GO:0140664">
    <property type="term" value="F:ATP-dependent DNA damage sensor activity"/>
    <property type="evidence" value="ECO:0007669"/>
    <property type="project" value="InterPro"/>
</dbReference>
<organism evidence="7 8">
    <name type="scientific">Salix purpurea</name>
    <name type="common">Purple osier willow</name>
    <dbReference type="NCBI Taxonomy" id="77065"/>
    <lineage>
        <taxon>Eukaryota</taxon>
        <taxon>Viridiplantae</taxon>
        <taxon>Streptophyta</taxon>
        <taxon>Embryophyta</taxon>
        <taxon>Tracheophyta</taxon>
        <taxon>Spermatophyta</taxon>
        <taxon>Magnoliopsida</taxon>
        <taxon>eudicotyledons</taxon>
        <taxon>Gunneridae</taxon>
        <taxon>Pentapetalae</taxon>
        <taxon>rosids</taxon>
        <taxon>fabids</taxon>
        <taxon>Malpighiales</taxon>
        <taxon>Salicaceae</taxon>
        <taxon>Saliceae</taxon>
        <taxon>Salix</taxon>
    </lineage>
</organism>
<keyword evidence="8" id="KW-1185">Reference proteome</keyword>
<sequence>MSLYENMIEDNRGDNEKQTTEAKEQGSYHLAIEGVIKMPDLAVEALALTIRHLKQFGFDRMLCLGASFRPFSSNMEMNLSANTLQQLEVLRNNSDGSESGSLLHIMNLTLTIYGSRLLRHWVTHPLRDRNMISARLDAVSEIAECMGSYKDSQHVSGLDEDDSEVAIVQPHLYHLLSTVLTALGRSPDIERGITRIFHRTATASEFIAVFQAILAAGKRLKRLCIREGHNYDEVGSKTVKSVLLKRLILAASSSNAVGNAAKLLSTLNKEAAEQGDLTNLIIISDDQFPEVARAREAVQFAKKNLDSLIGMYRKQLQRRNLEFMSVSGTTHLIELPLDCLFSFATLLKNKVLETILQDNFVRNDTNLHADKEYCQIITGPNMGGKKLLHSPSCSYCLDGSALSAKLHVLDGIHTRMGASDSIQQGRSTFLEELSEASHILHKCTAQSLVIIDELGRGTGTHDGGAIAYATLYHLLDQKRCMVLFVTHYPKIAEIKTEFPGSVGGHTMFHI</sequence>
<dbReference type="AlphaFoldDB" id="A0A9Q1A063"/>
<proteinExistence type="predicted"/>
<reference evidence="7" key="1">
    <citation type="submission" date="2022-11" db="EMBL/GenBank/DDBJ databases">
        <authorList>
            <person name="Hyden B.L."/>
            <person name="Feng K."/>
            <person name="Yates T."/>
            <person name="Jawdy S."/>
            <person name="Smart L.B."/>
            <person name="Muchero W."/>
        </authorList>
    </citation>
    <scope>NUCLEOTIDE SEQUENCE</scope>
    <source>
        <tissue evidence="7">Shoot tip</tissue>
    </source>
</reference>
<accession>A0A9Q1A063</accession>
<dbReference type="GO" id="GO:0006298">
    <property type="term" value="P:mismatch repair"/>
    <property type="evidence" value="ECO:0007669"/>
    <property type="project" value="InterPro"/>
</dbReference>
<dbReference type="PROSITE" id="PS00486">
    <property type="entry name" value="DNA_MISMATCH_REPAIR_2"/>
    <property type="match status" value="1"/>
</dbReference>
<feature type="domain" description="DNA mismatch repair proteins mutS family" evidence="6">
    <location>
        <begin position="447"/>
        <end position="463"/>
    </location>
</feature>
<dbReference type="GO" id="GO:0005634">
    <property type="term" value="C:nucleus"/>
    <property type="evidence" value="ECO:0007669"/>
    <property type="project" value="TreeGrafter"/>
</dbReference>
<evidence type="ECO:0000313" key="7">
    <source>
        <dbReference type="EMBL" id="KAJ6753194.1"/>
    </source>
</evidence>
<keyword evidence="4" id="KW-0234">DNA repair</keyword>
<dbReference type="SMART" id="SM00534">
    <property type="entry name" value="MUTSac"/>
    <property type="match status" value="1"/>
</dbReference>
<dbReference type="Proteomes" id="UP001151532">
    <property type="component" value="Chromosome 16"/>
</dbReference>
<dbReference type="Gene3D" id="3.40.50.300">
    <property type="entry name" value="P-loop containing nucleotide triphosphate hydrolases"/>
    <property type="match status" value="1"/>
</dbReference>